<dbReference type="VEuPathDB" id="FungiDB:SDRG_11618"/>
<dbReference type="AlphaFoldDB" id="T0PYE2"/>
<dbReference type="RefSeq" id="XP_008615885.1">
    <property type="nucleotide sequence ID" value="XM_008617663.1"/>
</dbReference>
<dbReference type="PANTHER" id="PTHR31737">
    <property type="entry name" value="PROTEIN TOS1"/>
    <property type="match status" value="1"/>
</dbReference>
<proteinExistence type="predicted"/>
<sequence>MVRSVRPDHCTSYNDCKQHTGGKKGFNVPIEVTPTRFANGRNCRKLYVTRPDAPDAFLFPGDTGKNADCRPDEVFNVVYCPGGRLRA</sequence>
<keyword evidence="2" id="KW-1185">Reference proteome</keyword>
<accession>T0PYE2</accession>
<name>T0PYE2_SAPDV</name>
<dbReference type="Proteomes" id="UP000030762">
    <property type="component" value="Unassembled WGS sequence"/>
</dbReference>
<reference evidence="1 2" key="1">
    <citation type="submission" date="2012-04" db="EMBL/GenBank/DDBJ databases">
        <title>The Genome Sequence of Saprolegnia declina VS20.</title>
        <authorList>
            <consortium name="The Broad Institute Genome Sequencing Platform"/>
            <person name="Russ C."/>
            <person name="Nusbaum C."/>
            <person name="Tyler B."/>
            <person name="van West P."/>
            <person name="Dieguez-Uribeondo J."/>
            <person name="de Bruijn I."/>
            <person name="Tripathy S."/>
            <person name="Jiang R."/>
            <person name="Young S.K."/>
            <person name="Zeng Q."/>
            <person name="Gargeya S."/>
            <person name="Fitzgerald M."/>
            <person name="Haas B."/>
            <person name="Abouelleil A."/>
            <person name="Alvarado L."/>
            <person name="Arachchi H.M."/>
            <person name="Berlin A."/>
            <person name="Chapman S.B."/>
            <person name="Goldberg J."/>
            <person name="Griggs A."/>
            <person name="Gujja S."/>
            <person name="Hansen M."/>
            <person name="Howarth C."/>
            <person name="Imamovic A."/>
            <person name="Larimer J."/>
            <person name="McCowen C."/>
            <person name="Montmayeur A."/>
            <person name="Murphy C."/>
            <person name="Neiman D."/>
            <person name="Pearson M."/>
            <person name="Priest M."/>
            <person name="Roberts A."/>
            <person name="Saif S."/>
            <person name="Shea T."/>
            <person name="Sisk P."/>
            <person name="Sykes S."/>
            <person name="Wortman J."/>
            <person name="Nusbaum C."/>
            <person name="Birren B."/>
        </authorList>
    </citation>
    <scope>NUCLEOTIDE SEQUENCE [LARGE SCALE GENOMIC DNA]</scope>
    <source>
        <strain evidence="1 2">VS20</strain>
    </source>
</reference>
<dbReference type="InParanoid" id="T0PYE2"/>
<dbReference type="PANTHER" id="PTHR31737:SF2">
    <property type="entry name" value="PROTEIN TOS1"/>
    <property type="match status" value="1"/>
</dbReference>
<organism evidence="1 2">
    <name type="scientific">Saprolegnia diclina (strain VS20)</name>
    <dbReference type="NCBI Taxonomy" id="1156394"/>
    <lineage>
        <taxon>Eukaryota</taxon>
        <taxon>Sar</taxon>
        <taxon>Stramenopiles</taxon>
        <taxon>Oomycota</taxon>
        <taxon>Saprolegniomycetes</taxon>
        <taxon>Saprolegniales</taxon>
        <taxon>Saprolegniaceae</taxon>
        <taxon>Saprolegnia</taxon>
    </lineage>
</organism>
<gene>
    <name evidence="1" type="ORF">SDRG_11618</name>
</gene>
<dbReference type="GeneID" id="19952345"/>
<evidence type="ECO:0000313" key="2">
    <source>
        <dbReference type="Proteomes" id="UP000030762"/>
    </source>
</evidence>
<dbReference type="OrthoDB" id="73819at2759"/>
<protein>
    <submittedName>
        <fullName evidence="1">Uncharacterized protein</fullName>
    </submittedName>
</protein>
<dbReference type="EMBL" id="JH767174">
    <property type="protein sequence ID" value="EQC30559.1"/>
    <property type="molecule type" value="Genomic_DNA"/>
</dbReference>
<evidence type="ECO:0000313" key="1">
    <source>
        <dbReference type="EMBL" id="EQC30559.1"/>
    </source>
</evidence>